<keyword evidence="3" id="KW-1185">Reference proteome</keyword>
<name>A0A9N7UK26_PLEPL</name>
<dbReference type="AlphaFoldDB" id="A0A9N7UK26"/>
<dbReference type="EMBL" id="CADEAL010001489">
    <property type="protein sequence ID" value="CAB1432890.1"/>
    <property type="molecule type" value="Genomic_DNA"/>
</dbReference>
<accession>A0A9N7UK26</accession>
<sequence>MPSAPKRKGGAEKLRDKKKKCLEKGASKHLKISNFFGKPPTGDSEKIDDSAAGSSSQGHESQDKSQGTTYTACLLSIGNLTVKVHCFLNKRPGDVHSKLEKMNY</sequence>
<evidence type="ECO:0000313" key="3">
    <source>
        <dbReference type="Proteomes" id="UP001153269"/>
    </source>
</evidence>
<comment type="caution">
    <text evidence="2">The sequence shown here is derived from an EMBL/GenBank/DDBJ whole genome shotgun (WGS) entry which is preliminary data.</text>
</comment>
<protein>
    <submittedName>
        <fullName evidence="2">Uncharacterized protein</fullName>
    </submittedName>
</protein>
<evidence type="ECO:0000256" key="1">
    <source>
        <dbReference type="SAM" id="MobiDB-lite"/>
    </source>
</evidence>
<reference evidence="2" key="1">
    <citation type="submission" date="2020-03" db="EMBL/GenBank/DDBJ databases">
        <authorList>
            <person name="Weist P."/>
        </authorList>
    </citation>
    <scope>NUCLEOTIDE SEQUENCE</scope>
</reference>
<feature type="compositionally biased region" description="Polar residues" evidence="1">
    <location>
        <begin position="52"/>
        <end position="66"/>
    </location>
</feature>
<organism evidence="2 3">
    <name type="scientific">Pleuronectes platessa</name>
    <name type="common">European plaice</name>
    <dbReference type="NCBI Taxonomy" id="8262"/>
    <lineage>
        <taxon>Eukaryota</taxon>
        <taxon>Metazoa</taxon>
        <taxon>Chordata</taxon>
        <taxon>Craniata</taxon>
        <taxon>Vertebrata</taxon>
        <taxon>Euteleostomi</taxon>
        <taxon>Actinopterygii</taxon>
        <taxon>Neopterygii</taxon>
        <taxon>Teleostei</taxon>
        <taxon>Neoteleostei</taxon>
        <taxon>Acanthomorphata</taxon>
        <taxon>Carangaria</taxon>
        <taxon>Pleuronectiformes</taxon>
        <taxon>Pleuronectoidei</taxon>
        <taxon>Pleuronectidae</taxon>
        <taxon>Pleuronectes</taxon>
    </lineage>
</organism>
<dbReference type="Proteomes" id="UP001153269">
    <property type="component" value="Unassembled WGS sequence"/>
</dbReference>
<proteinExistence type="predicted"/>
<evidence type="ECO:0000313" key="2">
    <source>
        <dbReference type="EMBL" id="CAB1432890.1"/>
    </source>
</evidence>
<gene>
    <name evidence="2" type="ORF">PLEPLA_LOCUS20977</name>
</gene>
<feature type="region of interest" description="Disordered" evidence="1">
    <location>
        <begin position="32"/>
        <end position="66"/>
    </location>
</feature>